<evidence type="ECO:0000313" key="4">
    <source>
        <dbReference type="Proteomes" id="UP000646749"/>
    </source>
</evidence>
<dbReference type="InterPro" id="IPR006218">
    <property type="entry name" value="DAHP1/KDSA"/>
</dbReference>
<dbReference type="Proteomes" id="UP000646749">
    <property type="component" value="Unassembled WGS sequence"/>
</dbReference>
<dbReference type="NCBIfam" id="TIGR01361">
    <property type="entry name" value="DAHP_synth_Bsub"/>
    <property type="match status" value="1"/>
</dbReference>
<dbReference type="EMBL" id="BONW01000013">
    <property type="protein sequence ID" value="GIG87911.1"/>
    <property type="molecule type" value="Genomic_DNA"/>
</dbReference>
<accession>A0ABQ4DZQ3</accession>
<proteinExistence type="predicted"/>
<dbReference type="InterPro" id="IPR006268">
    <property type="entry name" value="DAHP_syn_2"/>
</dbReference>
<gene>
    <name evidence="3" type="ORF">Pen02_28470</name>
</gene>
<evidence type="ECO:0000313" key="3">
    <source>
        <dbReference type="EMBL" id="GIG87911.1"/>
    </source>
</evidence>
<dbReference type="Gene3D" id="3.20.20.70">
    <property type="entry name" value="Aldolase class I"/>
    <property type="match status" value="1"/>
</dbReference>
<dbReference type="InterPro" id="IPR052899">
    <property type="entry name" value="Class-I_DAHP_synthase"/>
</dbReference>
<reference evidence="3 4" key="1">
    <citation type="submission" date="2021-01" db="EMBL/GenBank/DDBJ databases">
        <title>Whole genome shotgun sequence of Plantactinospora endophytica NBRC 110450.</title>
        <authorList>
            <person name="Komaki H."/>
            <person name="Tamura T."/>
        </authorList>
    </citation>
    <scope>NUCLEOTIDE SEQUENCE [LARGE SCALE GENOMIC DNA]</scope>
    <source>
        <strain evidence="3 4">NBRC 110450</strain>
    </source>
</reference>
<evidence type="ECO:0000259" key="2">
    <source>
        <dbReference type="Pfam" id="PF00793"/>
    </source>
</evidence>
<dbReference type="Pfam" id="PF00793">
    <property type="entry name" value="DAHP_synth_1"/>
    <property type="match status" value="1"/>
</dbReference>
<name>A0ABQ4DZQ3_9ACTN</name>
<keyword evidence="4" id="KW-1185">Reference proteome</keyword>
<protein>
    <recommendedName>
        <fullName evidence="2">DAHP synthetase I/KDSA domain-containing protein</fullName>
    </recommendedName>
</protein>
<dbReference type="PANTHER" id="PTHR43018:SF1">
    <property type="entry name" value="PROTEIN AROA(G)"/>
    <property type="match status" value="1"/>
</dbReference>
<comment type="caution">
    <text evidence="3">The sequence shown here is derived from an EMBL/GenBank/DDBJ whole genome shotgun (WGS) entry which is preliminary data.</text>
</comment>
<evidence type="ECO:0000256" key="1">
    <source>
        <dbReference type="ARBA" id="ARBA00022679"/>
    </source>
</evidence>
<organism evidence="3 4">
    <name type="scientific">Plantactinospora endophytica</name>
    <dbReference type="NCBI Taxonomy" id="673535"/>
    <lineage>
        <taxon>Bacteria</taxon>
        <taxon>Bacillati</taxon>
        <taxon>Actinomycetota</taxon>
        <taxon>Actinomycetes</taxon>
        <taxon>Micromonosporales</taxon>
        <taxon>Micromonosporaceae</taxon>
        <taxon>Plantactinospora</taxon>
    </lineage>
</organism>
<keyword evidence="1" id="KW-0808">Transferase</keyword>
<dbReference type="SUPFAM" id="SSF51569">
    <property type="entry name" value="Aldolase"/>
    <property type="match status" value="1"/>
</dbReference>
<dbReference type="InterPro" id="IPR013785">
    <property type="entry name" value="Aldolase_TIM"/>
</dbReference>
<feature type="domain" description="DAHP synthetase I/KDSA" evidence="2">
    <location>
        <begin position="5"/>
        <end position="247"/>
    </location>
</feature>
<dbReference type="PANTHER" id="PTHR43018">
    <property type="entry name" value="PHOSPHO-2-DEHYDRO-3-DEOXYHEPTONATE ALDOLASE"/>
    <property type="match status" value="1"/>
</dbReference>
<sequence length="254" mass="26945">MAIGDVVFGGDHRPIISGPCSVEPGYVAHAEAAAAAGADVLRGCVFKPRSAPDRFQGIGAEGIPLLDEARVRTGLPIIAEPLDGDDVRLLRDHVDGFLIGARSMRNSRLLEAAGRAGIPVILKRSFAATYDEWLGAADYVRATGNDDVILCERGIRTFVTETRNTLDIAAVPVLAGRTDLPVIIDPSHAAGRREWVLPLALAGAAVGAAGIIVESHPVPDQSWTDSCQALSTPELRNLIEQVRRLTSLCELSST</sequence>